<reference evidence="1 2" key="1">
    <citation type="journal article" date="2019" name="Sci. Rep.">
        <title>Orb-weaving spider Araneus ventricosus genome elucidates the spidroin gene catalogue.</title>
        <authorList>
            <person name="Kono N."/>
            <person name="Nakamura H."/>
            <person name="Ohtoshi R."/>
            <person name="Moran D.A.P."/>
            <person name="Shinohara A."/>
            <person name="Yoshida Y."/>
            <person name="Fujiwara M."/>
            <person name="Mori M."/>
            <person name="Tomita M."/>
            <person name="Arakawa K."/>
        </authorList>
    </citation>
    <scope>NUCLEOTIDE SEQUENCE [LARGE SCALE GENOMIC DNA]</scope>
</reference>
<sequence>MVCGCHESCNCKVGRGGLVARPWLRAWRIPGSKSDSSVSGTAAEKRHFLMNTTCRLLTAKPKRLRTEQRVEAEDEDETVIMVMIELVNPYKKDKGEFSKSDGRKRKLRYLNAQLNEVTTKGLCKLPRPVSVSQVYNAHYISSNSPKECTDAFAAHQRSSSSQRLASIPRGLKTPVTSPEISSVEILISQFSQIIRSRISSHLSSSHFKPPRPAPMRRGRNVKSQGFVGLLTATSNHKPEISFSSHHWERVKT</sequence>
<evidence type="ECO:0000313" key="1">
    <source>
        <dbReference type="EMBL" id="GBM12649.1"/>
    </source>
</evidence>
<gene>
    <name evidence="1" type="ORF">AVEN_46139_1</name>
</gene>
<proteinExistence type="predicted"/>
<dbReference type="AlphaFoldDB" id="A0A4Y2D8U7"/>
<accession>A0A4Y2D8U7</accession>
<keyword evidence="2" id="KW-1185">Reference proteome</keyword>
<evidence type="ECO:0000313" key="2">
    <source>
        <dbReference type="Proteomes" id="UP000499080"/>
    </source>
</evidence>
<protein>
    <submittedName>
        <fullName evidence="1">Uncharacterized protein</fullName>
    </submittedName>
</protein>
<comment type="caution">
    <text evidence="1">The sequence shown here is derived from an EMBL/GenBank/DDBJ whole genome shotgun (WGS) entry which is preliminary data.</text>
</comment>
<dbReference type="Proteomes" id="UP000499080">
    <property type="component" value="Unassembled WGS sequence"/>
</dbReference>
<organism evidence="1 2">
    <name type="scientific">Araneus ventricosus</name>
    <name type="common">Orbweaver spider</name>
    <name type="synonym">Epeira ventricosa</name>
    <dbReference type="NCBI Taxonomy" id="182803"/>
    <lineage>
        <taxon>Eukaryota</taxon>
        <taxon>Metazoa</taxon>
        <taxon>Ecdysozoa</taxon>
        <taxon>Arthropoda</taxon>
        <taxon>Chelicerata</taxon>
        <taxon>Arachnida</taxon>
        <taxon>Araneae</taxon>
        <taxon>Araneomorphae</taxon>
        <taxon>Entelegynae</taxon>
        <taxon>Araneoidea</taxon>
        <taxon>Araneidae</taxon>
        <taxon>Araneus</taxon>
    </lineage>
</organism>
<dbReference type="OrthoDB" id="6630995at2759"/>
<dbReference type="EMBL" id="BGPR01000317">
    <property type="protein sequence ID" value="GBM12649.1"/>
    <property type="molecule type" value="Genomic_DNA"/>
</dbReference>
<name>A0A4Y2D8U7_ARAVE</name>